<keyword evidence="3" id="KW-0560">Oxidoreductase</keyword>
<organism evidence="5 6">
    <name type="scientific">Zasmidium cellare</name>
    <name type="common">Wine cellar mold</name>
    <name type="synonym">Racodium cellare</name>
    <dbReference type="NCBI Taxonomy" id="395010"/>
    <lineage>
        <taxon>Eukaryota</taxon>
        <taxon>Fungi</taxon>
        <taxon>Dikarya</taxon>
        <taxon>Ascomycota</taxon>
        <taxon>Pezizomycotina</taxon>
        <taxon>Dothideomycetes</taxon>
        <taxon>Dothideomycetidae</taxon>
        <taxon>Mycosphaerellales</taxon>
        <taxon>Mycosphaerellaceae</taxon>
        <taxon>Zasmidium</taxon>
    </lineage>
</organism>
<comment type="similarity">
    <text evidence="1 4">Belongs to the short-chain dehydrogenases/reductases (SDR) family.</text>
</comment>
<protein>
    <submittedName>
        <fullName evidence="5">Uncharacterized protein</fullName>
    </submittedName>
</protein>
<dbReference type="CDD" id="cd05233">
    <property type="entry name" value="SDR_c"/>
    <property type="match status" value="1"/>
</dbReference>
<dbReference type="EMBL" id="JAXOVC010000009">
    <property type="protein sequence ID" value="KAK4497089.1"/>
    <property type="molecule type" value="Genomic_DNA"/>
</dbReference>
<dbReference type="InterPro" id="IPR020904">
    <property type="entry name" value="Sc_DH/Rdtase_CS"/>
</dbReference>
<name>A0ABR0E6M9_ZASCE</name>
<dbReference type="Proteomes" id="UP001305779">
    <property type="component" value="Unassembled WGS sequence"/>
</dbReference>
<evidence type="ECO:0000256" key="3">
    <source>
        <dbReference type="ARBA" id="ARBA00023002"/>
    </source>
</evidence>
<dbReference type="PRINTS" id="PR00081">
    <property type="entry name" value="GDHRDH"/>
</dbReference>
<evidence type="ECO:0000313" key="5">
    <source>
        <dbReference type="EMBL" id="KAK4497089.1"/>
    </source>
</evidence>
<evidence type="ECO:0000313" key="6">
    <source>
        <dbReference type="Proteomes" id="UP001305779"/>
    </source>
</evidence>
<dbReference type="PANTHER" id="PTHR43639">
    <property type="entry name" value="OXIDOREDUCTASE, SHORT-CHAIN DEHYDROGENASE/REDUCTASE FAMILY (AFU_ORTHOLOGUE AFUA_5G02870)"/>
    <property type="match status" value="1"/>
</dbReference>
<dbReference type="Gene3D" id="3.40.50.720">
    <property type="entry name" value="NAD(P)-binding Rossmann-like Domain"/>
    <property type="match status" value="1"/>
</dbReference>
<reference evidence="5 6" key="1">
    <citation type="journal article" date="2023" name="G3 (Bethesda)">
        <title>A chromosome-level genome assembly of Zasmidium syzygii isolated from banana leaves.</title>
        <authorList>
            <person name="van Westerhoven A.C."/>
            <person name="Mehrabi R."/>
            <person name="Talebi R."/>
            <person name="Steentjes M.B.F."/>
            <person name="Corcolon B."/>
            <person name="Chong P.A."/>
            <person name="Kema G.H.J."/>
            <person name="Seidl M.F."/>
        </authorList>
    </citation>
    <scope>NUCLEOTIDE SEQUENCE [LARGE SCALE GENOMIC DNA]</scope>
    <source>
        <strain evidence="5 6">P124</strain>
    </source>
</reference>
<proteinExistence type="inferred from homology"/>
<evidence type="ECO:0000256" key="2">
    <source>
        <dbReference type="ARBA" id="ARBA00022857"/>
    </source>
</evidence>
<sequence>MDPTPLKGKCAIVTGGSRGIGQGVAIELAKRGATVLITYATSVESANKTVSSIRDAGGKAHAVQADSSQAQDSAKKVVSAALEFFGGHIDIIVNNAGFPEPRPFDTVDTAFFDQMMHTNVLFPMLLFSASLPYLRKGVRIVNVSSIAARGPSAVTPTYAASKAALESVTRSMAAAVGRSLDGTANAVNPGPVATDMWHNTDLPDKPGVMKRIGAMTAAGDRIAEFDS</sequence>
<gene>
    <name evidence="5" type="ORF">PRZ48_011539</name>
</gene>
<dbReference type="InterPro" id="IPR036291">
    <property type="entry name" value="NAD(P)-bd_dom_sf"/>
</dbReference>
<accession>A0ABR0E6M9</accession>
<dbReference type="InterPro" id="IPR002347">
    <property type="entry name" value="SDR_fam"/>
</dbReference>
<dbReference type="PRINTS" id="PR00080">
    <property type="entry name" value="SDRFAMILY"/>
</dbReference>
<evidence type="ECO:0000256" key="1">
    <source>
        <dbReference type="ARBA" id="ARBA00006484"/>
    </source>
</evidence>
<dbReference type="SUPFAM" id="SSF51735">
    <property type="entry name" value="NAD(P)-binding Rossmann-fold domains"/>
    <property type="match status" value="1"/>
</dbReference>
<dbReference type="PANTHER" id="PTHR43639:SF1">
    <property type="entry name" value="SHORT-CHAIN DEHYDROGENASE_REDUCTASE FAMILY PROTEIN"/>
    <property type="match status" value="1"/>
</dbReference>
<evidence type="ECO:0000256" key="4">
    <source>
        <dbReference type="RuleBase" id="RU000363"/>
    </source>
</evidence>
<dbReference type="Pfam" id="PF00106">
    <property type="entry name" value="adh_short"/>
    <property type="match status" value="1"/>
</dbReference>
<keyword evidence="2" id="KW-0521">NADP</keyword>
<comment type="caution">
    <text evidence="5">The sequence shown here is derived from an EMBL/GenBank/DDBJ whole genome shotgun (WGS) entry which is preliminary data.</text>
</comment>
<keyword evidence="6" id="KW-1185">Reference proteome</keyword>
<dbReference type="PROSITE" id="PS00061">
    <property type="entry name" value="ADH_SHORT"/>
    <property type="match status" value="1"/>
</dbReference>